<dbReference type="PANTHER" id="PTHR46889:SF4">
    <property type="entry name" value="TRANSPOSASE INSO FOR INSERTION SEQUENCE ELEMENT IS911B-RELATED"/>
    <property type="match status" value="1"/>
</dbReference>
<dbReference type="PROSITE" id="PS50994">
    <property type="entry name" value="INTEGRASE"/>
    <property type="match status" value="1"/>
</dbReference>
<reference evidence="2 3" key="1">
    <citation type="submission" date="2021-12" db="EMBL/GenBank/DDBJ databases">
        <title>Discovery of the Pendulisporaceae a myxobacterial family with distinct sporulation behavior and unique specialized metabolism.</title>
        <authorList>
            <person name="Garcia R."/>
            <person name="Popoff A."/>
            <person name="Bader C.D."/>
            <person name="Loehr J."/>
            <person name="Walesch S."/>
            <person name="Walt C."/>
            <person name="Boldt J."/>
            <person name="Bunk B."/>
            <person name="Haeckl F.J.F.P.J."/>
            <person name="Gunesch A.P."/>
            <person name="Birkelbach J."/>
            <person name="Nuebel U."/>
            <person name="Pietschmann T."/>
            <person name="Bach T."/>
            <person name="Mueller R."/>
        </authorList>
    </citation>
    <scope>NUCLEOTIDE SEQUENCE [LARGE SCALE GENOMIC DNA]</scope>
    <source>
        <strain evidence="2 3">MSr11954</strain>
    </source>
</reference>
<protein>
    <submittedName>
        <fullName evidence="2">IS3 family transposase</fullName>
    </submittedName>
</protein>
<dbReference type="InterPro" id="IPR036397">
    <property type="entry name" value="RNaseH_sf"/>
</dbReference>
<dbReference type="Gene3D" id="3.30.420.10">
    <property type="entry name" value="Ribonuclease H-like superfamily/Ribonuclease H"/>
    <property type="match status" value="1"/>
</dbReference>
<evidence type="ECO:0000313" key="3">
    <source>
        <dbReference type="Proteomes" id="UP001370348"/>
    </source>
</evidence>
<dbReference type="InterPro" id="IPR050900">
    <property type="entry name" value="Transposase_IS3/IS150/IS904"/>
</dbReference>
<dbReference type="Proteomes" id="UP001370348">
    <property type="component" value="Chromosome"/>
</dbReference>
<dbReference type="NCBIfam" id="NF033516">
    <property type="entry name" value="transpos_IS3"/>
    <property type="match status" value="1"/>
</dbReference>
<sequence>MRFAFIHEEKASCPISVLCTVLGVSRSGYYAWTIRPAPARETSDAQLAVEIATTHKRSRNTYGSPRVHRDLRARGIYVGKKRVERLMREHGIAAKRRRRFRRTTESKHLHPIAPNLLERRFDAARLNTAWVTDVTYVWTLEGWLYLAVILDLCSRRVVGWAASENNDRHLALAALRCALADRTPSPGLLHHSDRGSTYASDDYRNELATHGMIASMSRKGDCWDNAVAESFFATLKGELVDHEIYATRRSAIASISEYIDVFYNTERRHSSLDYVSPIEFELKLKARRIRREAA</sequence>
<keyword evidence="3" id="KW-1185">Reference proteome</keyword>
<dbReference type="Pfam" id="PF13333">
    <property type="entry name" value="rve_2"/>
    <property type="match status" value="1"/>
</dbReference>
<dbReference type="EMBL" id="CP089984">
    <property type="protein sequence ID" value="WXB14043.1"/>
    <property type="molecule type" value="Genomic_DNA"/>
</dbReference>
<name>A0ABZ2LT30_9BACT</name>
<evidence type="ECO:0000313" key="2">
    <source>
        <dbReference type="EMBL" id="WXB14043.1"/>
    </source>
</evidence>
<gene>
    <name evidence="2" type="ORF">LZC94_40220</name>
</gene>
<dbReference type="InterPro" id="IPR012337">
    <property type="entry name" value="RNaseH-like_sf"/>
</dbReference>
<dbReference type="RefSeq" id="WP_394823661.1">
    <property type="nucleotide sequence ID" value="NZ_CP089984.1"/>
</dbReference>
<dbReference type="InterPro" id="IPR025948">
    <property type="entry name" value="HTH-like_dom"/>
</dbReference>
<dbReference type="SUPFAM" id="SSF53098">
    <property type="entry name" value="Ribonuclease H-like"/>
    <property type="match status" value="1"/>
</dbReference>
<evidence type="ECO:0000259" key="1">
    <source>
        <dbReference type="PROSITE" id="PS50994"/>
    </source>
</evidence>
<dbReference type="InterPro" id="IPR048020">
    <property type="entry name" value="Transpos_IS3"/>
</dbReference>
<dbReference type="Pfam" id="PF00665">
    <property type="entry name" value="rve"/>
    <property type="match status" value="1"/>
</dbReference>
<dbReference type="PANTHER" id="PTHR46889">
    <property type="entry name" value="TRANSPOSASE INSF FOR INSERTION SEQUENCE IS3B-RELATED"/>
    <property type="match status" value="1"/>
</dbReference>
<organism evidence="2 3">
    <name type="scientific">Pendulispora albinea</name>
    <dbReference type="NCBI Taxonomy" id="2741071"/>
    <lineage>
        <taxon>Bacteria</taxon>
        <taxon>Pseudomonadati</taxon>
        <taxon>Myxococcota</taxon>
        <taxon>Myxococcia</taxon>
        <taxon>Myxococcales</taxon>
        <taxon>Sorangiineae</taxon>
        <taxon>Pendulisporaceae</taxon>
        <taxon>Pendulispora</taxon>
    </lineage>
</organism>
<proteinExistence type="predicted"/>
<accession>A0ABZ2LT30</accession>
<dbReference type="Pfam" id="PF13276">
    <property type="entry name" value="HTH_21"/>
    <property type="match status" value="1"/>
</dbReference>
<feature type="domain" description="Integrase catalytic" evidence="1">
    <location>
        <begin position="110"/>
        <end position="285"/>
    </location>
</feature>
<dbReference type="InterPro" id="IPR001584">
    <property type="entry name" value="Integrase_cat-core"/>
</dbReference>